<dbReference type="RefSeq" id="WP_010601587.1">
    <property type="nucleotide sequence ID" value="NZ_JAPJUH010000004.1"/>
</dbReference>
<keyword evidence="1" id="KW-0812">Transmembrane</keyword>
<dbReference type="Proteomes" id="UP001142592">
    <property type="component" value="Unassembled WGS sequence"/>
</dbReference>
<proteinExistence type="predicted"/>
<keyword evidence="1" id="KW-0472">Membrane</keyword>
<evidence type="ECO:0000256" key="1">
    <source>
        <dbReference type="SAM" id="Phobius"/>
    </source>
</evidence>
<gene>
    <name evidence="2" type="ORF">OQZ29_13310</name>
</gene>
<sequence length="426" mass="48409">MAKQIKAIKCPHCGSIGKTEVKADHFKCTSCNTEYYLDNDDININHNINFNSSTPFSDPSTAKRIGLVVGGVVVVFILFTLIIPSLFSSKKSYPAKENVRAEYSWYSNDVSAYANKDGRPIVVVLGVRRYSGDDHENETGEYISFYDLLTDKELKTQKTGTFSLSNGNNFELKQFRDNFYGIANKERVYKIDKENLLASDVTQSLFKDHAKLASGIANAAFAYDSYGEAFNVMSNEGTNVFFYPLVNKIYTMDEVYVEKRKLEVAVPNEVLQTRFEFSHKSDDYPEEKIQLFKYTKRDTKGGPDDNVILEWQETASTHEKNITFGTNIMRSYVDLTPGRLYFNPKVLYSDDNYVIITSNKTAAESAPTNIQCIDARDGKLIFTYPFPTNQNFNECIKYKDGFVVGSYNFFLAIGLDGKLIKEFKIK</sequence>
<evidence type="ECO:0000313" key="3">
    <source>
        <dbReference type="Proteomes" id="UP001142592"/>
    </source>
</evidence>
<evidence type="ECO:0000313" key="2">
    <source>
        <dbReference type="EMBL" id="MCX3265733.1"/>
    </source>
</evidence>
<feature type="transmembrane region" description="Helical" evidence="1">
    <location>
        <begin position="65"/>
        <end position="87"/>
    </location>
</feature>
<dbReference type="EMBL" id="JAPJUH010000004">
    <property type="protein sequence ID" value="MCX3265733.1"/>
    <property type="molecule type" value="Genomic_DNA"/>
</dbReference>
<comment type="caution">
    <text evidence="2">The sequence shown here is derived from an EMBL/GenBank/DDBJ whole genome shotgun (WGS) entry which is preliminary data.</text>
</comment>
<name>A0A9X3DDI8_9SPHI</name>
<organism evidence="2 3">
    <name type="scientific">Pedobacter agri</name>
    <dbReference type="NCBI Taxonomy" id="454586"/>
    <lineage>
        <taxon>Bacteria</taxon>
        <taxon>Pseudomonadati</taxon>
        <taxon>Bacteroidota</taxon>
        <taxon>Sphingobacteriia</taxon>
        <taxon>Sphingobacteriales</taxon>
        <taxon>Sphingobacteriaceae</taxon>
        <taxon>Pedobacter</taxon>
    </lineage>
</organism>
<protein>
    <submittedName>
        <fullName evidence="2">Uncharacterized protein</fullName>
    </submittedName>
</protein>
<dbReference type="AlphaFoldDB" id="A0A9X3DDI8"/>
<keyword evidence="3" id="KW-1185">Reference proteome</keyword>
<keyword evidence="1" id="KW-1133">Transmembrane helix</keyword>
<reference evidence="2" key="1">
    <citation type="submission" date="2022-11" db="EMBL/GenBank/DDBJ databases">
        <authorList>
            <person name="Graham C."/>
            <person name="Newman J.D."/>
        </authorList>
    </citation>
    <scope>NUCLEOTIDE SEQUENCE</scope>
    <source>
        <strain evidence="2">DSM 19486</strain>
    </source>
</reference>
<accession>A0A9X3DDI8</accession>